<comment type="caution">
    <text evidence="1">The sequence shown here is derived from an EMBL/GenBank/DDBJ whole genome shotgun (WGS) entry which is preliminary data.</text>
</comment>
<organism evidence="1">
    <name type="scientific">bioreactor metagenome</name>
    <dbReference type="NCBI Taxonomy" id="1076179"/>
    <lineage>
        <taxon>unclassified sequences</taxon>
        <taxon>metagenomes</taxon>
        <taxon>ecological metagenomes</taxon>
    </lineage>
</organism>
<name>A0A645H189_9ZZZZ</name>
<protein>
    <submittedName>
        <fullName evidence="1">Uncharacterized protein</fullName>
    </submittedName>
</protein>
<dbReference type="AlphaFoldDB" id="A0A645H189"/>
<reference evidence="1" key="1">
    <citation type="submission" date="2019-08" db="EMBL/GenBank/DDBJ databases">
        <authorList>
            <person name="Kucharzyk K."/>
            <person name="Murdoch R.W."/>
            <person name="Higgins S."/>
            <person name="Loffler F."/>
        </authorList>
    </citation>
    <scope>NUCLEOTIDE SEQUENCE</scope>
</reference>
<accession>A0A645H189</accession>
<evidence type="ECO:0000313" key="1">
    <source>
        <dbReference type="EMBL" id="MPN32801.1"/>
    </source>
</evidence>
<sequence length="146" mass="16186">MVLHREWSNVKLLPTVFNPFASNLNNRGPGAVGMRGLQTASLGQQQSQHMMTQRYRPLQLLATKLPAVEHRISPPDTVGVLNHVADTNVVQNDINGFSAVIDAMFERLLSMQDLDDCAPEPGSPPPLADEINTMQEHPFEGRIKIH</sequence>
<proteinExistence type="predicted"/>
<gene>
    <name evidence="1" type="ORF">SDC9_180281</name>
</gene>
<dbReference type="EMBL" id="VSSQ01084995">
    <property type="protein sequence ID" value="MPN32801.1"/>
    <property type="molecule type" value="Genomic_DNA"/>
</dbReference>